<dbReference type="EnsemblPlants" id="KRH77320">
    <property type="protein sequence ID" value="KRH77320"/>
    <property type="gene ID" value="GLYMA_01G206300"/>
</dbReference>
<evidence type="ECO:0000256" key="1">
    <source>
        <dbReference type="ARBA" id="ARBA00004479"/>
    </source>
</evidence>
<protein>
    <recommendedName>
        <fullName evidence="2">non-specific serine/threonine protein kinase</fullName>
        <ecNumber evidence="2">2.7.11.1</ecNumber>
    </recommendedName>
</protein>
<dbReference type="GO" id="GO:0005524">
    <property type="term" value="F:ATP binding"/>
    <property type="evidence" value="ECO:0007669"/>
    <property type="project" value="UniProtKB-UniRule"/>
</dbReference>
<evidence type="ECO:0000256" key="16">
    <source>
        <dbReference type="ARBA" id="ARBA00047899"/>
    </source>
</evidence>
<dbReference type="InterPro" id="IPR036426">
    <property type="entry name" value="Bulb-type_lectin_dom_sf"/>
</dbReference>
<keyword evidence="22" id="KW-1185">Reference proteome</keyword>
<reference evidence="20 21" key="1">
    <citation type="journal article" date="2010" name="Nature">
        <title>Genome sequence of the palaeopolyploid soybean.</title>
        <authorList>
            <person name="Schmutz J."/>
            <person name="Cannon S.B."/>
            <person name="Schlueter J."/>
            <person name="Ma J."/>
            <person name="Mitros T."/>
            <person name="Nelson W."/>
            <person name="Hyten D.L."/>
            <person name="Song Q."/>
            <person name="Thelen J.J."/>
            <person name="Cheng J."/>
            <person name="Xu D."/>
            <person name="Hellsten U."/>
            <person name="May G.D."/>
            <person name="Yu Y."/>
            <person name="Sakurai T."/>
            <person name="Umezawa T."/>
            <person name="Bhattacharyya M.K."/>
            <person name="Sandhu D."/>
            <person name="Valliyodan B."/>
            <person name="Lindquist E."/>
            <person name="Peto M."/>
            <person name="Grant D."/>
            <person name="Shu S."/>
            <person name="Goodstein D."/>
            <person name="Barry K."/>
            <person name="Futrell-Griggs M."/>
            <person name="Abernathy B."/>
            <person name="Du J."/>
            <person name="Tian Z."/>
            <person name="Zhu L."/>
            <person name="Gill N."/>
            <person name="Joshi T."/>
            <person name="Libault M."/>
            <person name="Sethuraman A."/>
            <person name="Zhang X.-C."/>
            <person name="Shinozaki K."/>
            <person name="Nguyen H.T."/>
            <person name="Wing R.A."/>
            <person name="Cregan P."/>
            <person name="Specht J."/>
            <person name="Grimwood J."/>
            <person name="Rokhsar D."/>
            <person name="Stacey G."/>
            <person name="Shoemaker R.C."/>
            <person name="Jackson S.A."/>
        </authorList>
    </citation>
    <scope>NUCLEOTIDE SEQUENCE</scope>
    <source>
        <strain evidence="21">cv. Williams 82</strain>
        <tissue evidence="20">Callus</tissue>
    </source>
</reference>
<feature type="binding site" evidence="18">
    <location>
        <position position="354"/>
    </location>
    <ligand>
        <name>ATP</name>
        <dbReference type="ChEBI" id="CHEBI:30616"/>
    </ligand>
</feature>
<keyword evidence="4" id="KW-0245">EGF-like domain</keyword>
<keyword evidence="15" id="KW-0325">Glycoprotein</keyword>
<evidence type="ECO:0000256" key="8">
    <source>
        <dbReference type="ARBA" id="ARBA00022741"/>
    </source>
</evidence>
<evidence type="ECO:0000256" key="14">
    <source>
        <dbReference type="ARBA" id="ARBA00023170"/>
    </source>
</evidence>
<dbReference type="GO" id="GO:0004672">
    <property type="term" value="F:protein kinase activity"/>
    <property type="evidence" value="ECO:0000318"/>
    <property type="project" value="GO_Central"/>
</dbReference>
<dbReference type="EC" id="2.7.11.1" evidence="2"/>
<dbReference type="PANTHER" id="PTHR47976">
    <property type="entry name" value="G-TYPE LECTIN S-RECEPTOR-LIKE SERINE/THREONINE-PROTEIN KINASE SD2-5"/>
    <property type="match status" value="1"/>
</dbReference>
<dbReference type="EMBL" id="CM000834">
    <property type="protein sequence ID" value="KRH77320.1"/>
    <property type="molecule type" value="Genomic_DNA"/>
</dbReference>
<dbReference type="InterPro" id="IPR051343">
    <property type="entry name" value="G-type_lectin_kinases/EP1-like"/>
</dbReference>
<reference evidence="20" key="3">
    <citation type="submission" date="2018-07" db="EMBL/GenBank/DDBJ databases">
        <title>WGS assembly of Glycine max.</title>
        <authorList>
            <person name="Schmutz J."/>
            <person name="Cannon S."/>
            <person name="Schlueter J."/>
            <person name="Ma J."/>
            <person name="Mitros T."/>
            <person name="Nelson W."/>
            <person name="Hyten D."/>
            <person name="Song Q."/>
            <person name="Thelen J."/>
            <person name="Cheng J."/>
            <person name="Xu D."/>
            <person name="Hellsten U."/>
            <person name="May G."/>
            <person name="Yu Y."/>
            <person name="Sakurai T."/>
            <person name="Umezawa T."/>
            <person name="Bhattacharyya M."/>
            <person name="Sandhu D."/>
            <person name="Valliyodan B."/>
            <person name="Lindquist E."/>
            <person name="Peto M."/>
            <person name="Grant D."/>
            <person name="Shu S."/>
            <person name="Goodstein D."/>
            <person name="Barry K."/>
            <person name="Futrell-Griggs M."/>
            <person name="Abernathy B."/>
            <person name="Du J."/>
            <person name="Tian Z."/>
            <person name="Zhu L."/>
            <person name="Gill N."/>
            <person name="Joshi T."/>
            <person name="Libault M."/>
            <person name="Sethuraman A."/>
            <person name="Zhang X."/>
            <person name="Shinozaki K."/>
            <person name="Nguyen H."/>
            <person name="Wing R."/>
            <person name="Cregan P."/>
            <person name="Specht J."/>
            <person name="Grimwood J."/>
            <person name="Rokhsar D."/>
            <person name="Stacey G."/>
            <person name="Shoemaker R."/>
            <person name="Jackson S."/>
        </authorList>
    </citation>
    <scope>NUCLEOTIDE SEQUENCE</scope>
    <source>
        <tissue evidence="20">Callus</tissue>
    </source>
</reference>
<evidence type="ECO:0000259" key="19">
    <source>
        <dbReference type="PROSITE" id="PS50011"/>
    </source>
</evidence>
<dbReference type="Pfam" id="PF01453">
    <property type="entry name" value="B_lectin"/>
    <property type="match status" value="1"/>
</dbReference>
<evidence type="ECO:0000256" key="13">
    <source>
        <dbReference type="ARBA" id="ARBA00023157"/>
    </source>
</evidence>
<keyword evidence="6" id="KW-0812">Transmembrane</keyword>
<dbReference type="GO" id="GO:0004674">
    <property type="term" value="F:protein serine/threonine kinase activity"/>
    <property type="evidence" value="ECO:0007669"/>
    <property type="project" value="UniProtKB-KW"/>
</dbReference>
<dbReference type="PANTHER" id="PTHR47976:SF56">
    <property type="entry name" value="RECEPTOR-LIKE SERINE_THREONINE-PROTEIN KINASE"/>
    <property type="match status" value="1"/>
</dbReference>
<feature type="domain" description="Protein kinase" evidence="19">
    <location>
        <begin position="323"/>
        <end position="533"/>
    </location>
</feature>
<dbReference type="OMA" id="INAQELY"/>
<evidence type="ECO:0000313" key="22">
    <source>
        <dbReference type="Proteomes" id="UP000008827"/>
    </source>
</evidence>
<dbReference type="InterPro" id="IPR001480">
    <property type="entry name" value="Bulb-type_lectin_dom"/>
</dbReference>
<evidence type="ECO:0000256" key="18">
    <source>
        <dbReference type="PROSITE-ProRule" id="PRU10141"/>
    </source>
</evidence>
<dbReference type="Gene3D" id="2.90.10.10">
    <property type="entry name" value="Bulb-type lectin domain"/>
    <property type="match status" value="1"/>
</dbReference>
<evidence type="ECO:0000256" key="17">
    <source>
        <dbReference type="ARBA" id="ARBA00048679"/>
    </source>
</evidence>
<keyword evidence="11" id="KW-1133">Transmembrane helix</keyword>
<evidence type="ECO:0000256" key="11">
    <source>
        <dbReference type="ARBA" id="ARBA00022989"/>
    </source>
</evidence>
<proteinExistence type="predicted"/>
<dbReference type="Gene3D" id="1.10.510.10">
    <property type="entry name" value="Transferase(Phosphotransferase) domain 1"/>
    <property type="match status" value="1"/>
</dbReference>
<dbReference type="GO" id="GO:0016020">
    <property type="term" value="C:membrane"/>
    <property type="evidence" value="ECO:0007669"/>
    <property type="project" value="UniProtKB-SubCell"/>
</dbReference>
<dbReference type="InterPro" id="IPR017441">
    <property type="entry name" value="Protein_kinase_ATP_BS"/>
</dbReference>
<dbReference type="InterPro" id="IPR000719">
    <property type="entry name" value="Prot_kinase_dom"/>
</dbReference>
<comment type="catalytic activity">
    <reaction evidence="17">
        <text>L-seryl-[protein] + ATP = O-phospho-L-seryl-[protein] + ADP + H(+)</text>
        <dbReference type="Rhea" id="RHEA:17989"/>
        <dbReference type="Rhea" id="RHEA-COMP:9863"/>
        <dbReference type="Rhea" id="RHEA-COMP:11604"/>
        <dbReference type="ChEBI" id="CHEBI:15378"/>
        <dbReference type="ChEBI" id="CHEBI:29999"/>
        <dbReference type="ChEBI" id="CHEBI:30616"/>
        <dbReference type="ChEBI" id="CHEBI:83421"/>
        <dbReference type="ChEBI" id="CHEBI:456216"/>
        <dbReference type="EC" id="2.7.11.1"/>
    </reaction>
</comment>
<evidence type="ECO:0000256" key="3">
    <source>
        <dbReference type="ARBA" id="ARBA00022527"/>
    </source>
</evidence>
<evidence type="ECO:0000256" key="12">
    <source>
        <dbReference type="ARBA" id="ARBA00023136"/>
    </source>
</evidence>
<keyword evidence="8 18" id="KW-0547">Nucleotide-binding</keyword>
<dbReference type="SMR" id="A0A0R0LKJ9"/>
<keyword evidence="10 18" id="KW-0067">ATP-binding</keyword>
<dbReference type="InterPro" id="IPR001245">
    <property type="entry name" value="Ser-Thr/Tyr_kinase_cat_dom"/>
</dbReference>
<dbReference type="SUPFAM" id="SSF56112">
    <property type="entry name" value="Protein kinase-like (PK-like)"/>
    <property type="match status" value="1"/>
</dbReference>
<reference evidence="21" key="2">
    <citation type="submission" date="2018-02" db="UniProtKB">
        <authorList>
            <consortium name="EnsemblPlants"/>
        </authorList>
    </citation>
    <scope>IDENTIFICATION</scope>
    <source>
        <strain evidence="21">Williams 82</strain>
    </source>
</reference>
<dbReference type="Pfam" id="PF07714">
    <property type="entry name" value="PK_Tyr_Ser-Thr"/>
    <property type="match status" value="1"/>
</dbReference>
<organism evidence="20">
    <name type="scientific">Glycine max</name>
    <name type="common">Soybean</name>
    <name type="synonym">Glycine hispida</name>
    <dbReference type="NCBI Taxonomy" id="3847"/>
    <lineage>
        <taxon>Eukaryota</taxon>
        <taxon>Viridiplantae</taxon>
        <taxon>Streptophyta</taxon>
        <taxon>Embryophyta</taxon>
        <taxon>Tracheophyta</taxon>
        <taxon>Spermatophyta</taxon>
        <taxon>Magnoliopsida</taxon>
        <taxon>eudicotyledons</taxon>
        <taxon>Gunneridae</taxon>
        <taxon>Pentapetalae</taxon>
        <taxon>rosids</taxon>
        <taxon>fabids</taxon>
        <taxon>Fabales</taxon>
        <taxon>Fabaceae</taxon>
        <taxon>Papilionoideae</taxon>
        <taxon>50 kb inversion clade</taxon>
        <taxon>NPAAA clade</taxon>
        <taxon>indigoferoid/millettioid clade</taxon>
        <taxon>Phaseoleae</taxon>
        <taxon>Glycine</taxon>
        <taxon>Glycine subgen. Soja</taxon>
    </lineage>
</organism>
<dbReference type="Gramene" id="KRH77320">
    <property type="protein sequence ID" value="KRH77320"/>
    <property type="gene ID" value="GLYMA_01G206300"/>
</dbReference>
<evidence type="ECO:0000256" key="9">
    <source>
        <dbReference type="ARBA" id="ARBA00022777"/>
    </source>
</evidence>
<comment type="subcellular location">
    <subcellularLocation>
        <location evidence="1">Membrane</location>
        <topology evidence="1">Single-pass type I membrane protein</topology>
    </subcellularLocation>
</comment>
<dbReference type="InParanoid" id="A0A0R0LKJ9"/>
<gene>
    <name evidence="20" type="ORF">GLYMA_01G206300</name>
</gene>
<evidence type="ECO:0000256" key="10">
    <source>
        <dbReference type="ARBA" id="ARBA00022840"/>
    </source>
</evidence>
<dbReference type="AlphaFoldDB" id="A0A0R0LKJ9"/>
<evidence type="ECO:0000256" key="7">
    <source>
        <dbReference type="ARBA" id="ARBA00022729"/>
    </source>
</evidence>
<name>A0A0R0LKJ9_SOYBN</name>
<evidence type="ECO:0000313" key="20">
    <source>
        <dbReference type="EMBL" id="KRH77320.1"/>
    </source>
</evidence>
<keyword evidence="14" id="KW-0675">Receptor</keyword>
<dbReference type="FunFam" id="3.30.200.20:FF:000059">
    <property type="entry name" value="S-receptor-like serine/threonine-protein kinase"/>
    <property type="match status" value="1"/>
</dbReference>
<evidence type="ECO:0000256" key="2">
    <source>
        <dbReference type="ARBA" id="ARBA00012513"/>
    </source>
</evidence>
<keyword evidence="3" id="KW-0723">Serine/threonine-protein kinase</keyword>
<dbReference type="Proteomes" id="UP000008827">
    <property type="component" value="Chromosome 1"/>
</dbReference>
<evidence type="ECO:0000256" key="6">
    <source>
        <dbReference type="ARBA" id="ARBA00022692"/>
    </source>
</evidence>
<keyword evidence="12" id="KW-0472">Membrane</keyword>
<dbReference type="Gene3D" id="3.30.200.20">
    <property type="entry name" value="Phosphorylase Kinase, domain 1"/>
    <property type="match status" value="1"/>
</dbReference>
<comment type="catalytic activity">
    <reaction evidence="16">
        <text>L-threonyl-[protein] + ATP = O-phospho-L-threonyl-[protein] + ADP + H(+)</text>
        <dbReference type="Rhea" id="RHEA:46608"/>
        <dbReference type="Rhea" id="RHEA-COMP:11060"/>
        <dbReference type="Rhea" id="RHEA-COMP:11605"/>
        <dbReference type="ChEBI" id="CHEBI:15378"/>
        <dbReference type="ChEBI" id="CHEBI:30013"/>
        <dbReference type="ChEBI" id="CHEBI:30616"/>
        <dbReference type="ChEBI" id="CHEBI:61977"/>
        <dbReference type="ChEBI" id="CHEBI:456216"/>
        <dbReference type="EC" id="2.7.11.1"/>
    </reaction>
</comment>
<keyword evidence="9" id="KW-0418">Kinase</keyword>
<evidence type="ECO:0000256" key="4">
    <source>
        <dbReference type="ARBA" id="ARBA00022536"/>
    </source>
</evidence>
<dbReference type="PROSITE" id="PS50011">
    <property type="entry name" value="PROTEIN_KINASE_DOM"/>
    <property type="match status" value="1"/>
</dbReference>
<evidence type="ECO:0000256" key="5">
    <source>
        <dbReference type="ARBA" id="ARBA00022679"/>
    </source>
</evidence>
<evidence type="ECO:0000313" key="21">
    <source>
        <dbReference type="EnsemblPlants" id="KRH77320"/>
    </source>
</evidence>
<dbReference type="SUPFAM" id="SSF51110">
    <property type="entry name" value="alpha-D-mannose-specific plant lectins"/>
    <property type="match status" value="1"/>
</dbReference>
<accession>A0A0R0LKJ9</accession>
<evidence type="ECO:0000256" key="15">
    <source>
        <dbReference type="ARBA" id="ARBA00023180"/>
    </source>
</evidence>
<dbReference type="PROSITE" id="PS00107">
    <property type="entry name" value="PROTEIN_KINASE_ATP"/>
    <property type="match status" value="1"/>
</dbReference>
<keyword evidence="5" id="KW-0808">Transferase</keyword>
<keyword evidence="7" id="KW-0732">Signal</keyword>
<keyword evidence="13" id="KW-1015">Disulfide bond</keyword>
<sequence>MVVMFVHGNITLSSTLSTNDYDAWLSPSGEFAFGFHQLNGTNLFMTIAWNTKANEILATATTGSQVQLTSEGLTLTSAMLDIGNFVLVNKNSTFEWESFKNPTDTLLPNQSLELDGKYYYRIDASHSASRLVFDELGNIYVETANGTRIQPQGPTWGYSTLAPKGSTNAHQGWTIMRYVPDDICTTIFNENGSGSCGYNSYCSMKHDRPTCKCPYGYSMVDPSNEFVKAQTEELYEMHEFRNFNFPLGDYEKKQPYSQQECRQSCLHSGNTCWMKRLPLGNGRQVAVSDEHFPKLTRLVPATPSLLETNLHSFTYETLEKATRGFSEEIGRGSSGVVYKGQLEAASCNLMIAIKRLDRLAQERDKEFRTELSAIGKTSHKNLVRLIGFCDEGIHRLLMYEFMRWLVYLHEECDAPIIHCDIKPKKVLLLADQSKTDTMIRRGYVPPEWFKNVPVMVKVDVYSFGVMLEIIWCRSVLMMDSGEEEKAILTDWAYDCYIEGRNVDALVKNDEEAFSDSCRLHKWIKIALMRDSYL</sequence>
<dbReference type="PaxDb" id="3847-GLYMA01G41491.1"/>
<dbReference type="InterPro" id="IPR011009">
    <property type="entry name" value="Kinase-like_dom_sf"/>
</dbReference>